<keyword evidence="1" id="KW-1133">Transmembrane helix</keyword>
<keyword evidence="1" id="KW-0812">Transmembrane</keyword>
<evidence type="ECO:0000256" key="1">
    <source>
        <dbReference type="SAM" id="Phobius"/>
    </source>
</evidence>
<feature type="transmembrane region" description="Helical" evidence="1">
    <location>
        <begin position="830"/>
        <end position="848"/>
    </location>
</feature>
<dbReference type="Pfam" id="PF12770">
    <property type="entry name" value="CHAT"/>
    <property type="match status" value="1"/>
</dbReference>
<feature type="domain" description="CHAT" evidence="2">
    <location>
        <begin position="565"/>
        <end position="820"/>
    </location>
</feature>
<comment type="caution">
    <text evidence="3">The sequence shown here is derived from an EMBL/GenBank/DDBJ whole genome shotgun (WGS) entry which is preliminary data.</text>
</comment>
<dbReference type="EMBL" id="BAABBI010000001">
    <property type="protein sequence ID" value="GAA3779028.1"/>
    <property type="molecule type" value="Genomic_DNA"/>
</dbReference>
<keyword evidence="1" id="KW-0472">Membrane</keyword>
<evidence type="ECO:0000313" key="3">
    <source>
        <dbReference type="EMBL" id="GAA3779028.1"/>
    </source>
</evidence>
<evidence type="ECO:0000259" key="2">
    <source>
        <dbReference type="Pfam" id="PF12770"/>
    </source>
</evidence>
<sequence length="855" mass="97891">MQKALVIFITFLSFTCFSQDLEEQIYVATETFIANKNPETFLELNKQEALFLNKVTTKDEQLALIFLLCNKAFYQKDINKQNDAITTYEKAWKRYNDFKISTISDYDIIEYCLKPLGNLYTKTNDYTNAENTIKQYIAIAKAKNNMDQEISGIINLSALYQALGKHQSVLALIEQTHQISKIKSAQKEKLQRLKATSSLALNKNLLSNDIVLPNFNVLHNKHQVAYESALRSHDYKSALKHFNLLNAYSKKDTLSVRQLAKKQLEKAQLHYLLNEKDKANTSLQLALKLLLPNHKKNSIPKPTSLYTENTFIDIFDFLARLEPDSKKALAYYDLSFYVSKLLTKNITSQQAKITNQAINRKRSESCIDLLFYSYQENSKSIYFYSALQYAEMNKASVLKDNYVKQSLLEKHPNDSLLLKEQQLLKTQELLTSNLIKKQLGYEATKNDSLNKQLLDVSIALKAVQKAIEHTYPNATSIINIEKLQEQLKTDEAILVEYFYGSQAIYQFIISEKHIDFIKIPLQETTQNSLVNFIHLFDNASAINNNIKAYTSVAFTAYNILGIEKMSSKENLIIIPDGLLNFLPFEALLTKETLTTSFTSMPFLVTSHNVVYNSSIDFYLNNKQLPTQEKNILGIFPVFENTSQPLTYSISEAKSLEKQTKATLYMHDEATKQQFLNSVAEYNMLHLSTHATSGDFINPASIAFYDEPMLLNELYSLNIKPNLVVLSACETGVGKLQKGEGAMSIARGFQYAGAKNVLFSLWQINDASTTEIMNRFYKVFSKNHAVSYANRQSKLLYINDASISNLKKSPYYWSAFVYYGSISKPQKTSYVIYYIIGIFLVLIIVFLITRKRRKHE</sequence>
<dbReference type="InterPro" id="IPR024983">
    <property type="entry name" value="CHAT_dom"/>
</dbReference>
<protein>
    <recommendedName>
        <fullName evidence="2">CHAT domain-containing protein</fullName>
    </recommendedName>
</protein>
<dbReference type="PANTHER" id="PTHR10098">
    <property type="entry name" value="RAPSYN-RELATED"/>
    <property type="match status" value="1"/>
</dbReference>
<dbReference type="Gene3D" id="1.25.40.10">
    <property type="entry name" value="Tetratricopeptide repeat domain"/>
    <property type="match status" value="1"/>
</dbReference>
<organism evidence="3 4">
    <name type="scientific">Corallibacter vietnamensis</name>
    <dbReference type="NCBI Taxonomy" id="904130"/>
    <lineage>
        <taxon>Bacteria</taxon>
        <taxon>Pseudomonadati</taxon>
        <taxon>Bacteroidota</taxon>
        <taxon>Flavobacteriia</taxon>
        <taxon>Flavobacteriales</taxon>
        <taxon>Flavobacteriaceae</taxon>
        <taxon>Corallibacter</taxon>
    </lineage>
</organism>
<gene>
    <name evidence="3" type="ORF">GCM10022271_09120</name>
</gene>
<evidence type="ECO:0000313" key="4">
    <source>
        <dbReference type="Proteomes" id="UP001501456"/>
    </source>
</evidence>
<dbReference type="Proteomes" id="UP001501456">
    <property type="component" value="Unassembled WGS sequence"/>
</dbReference>
<accession>A0ABP7H3P3</accession>
<dbReference type="SUPFAM" id="SSF48452">
    <property type="entry name" value="TPR-like"/>
    <property type="match status" value="1"/>
</dbReference>
<dbReference type="InterPro" id="IPR011990">
    <property type="entry name" value="TPR-like_helical_dom_sf"/>
</dbReference>
<dbReference type="PANTHER" id="PTHR10098:SF108">
    <property type="entry name" value="TETRATRICOPEPTIDE REPEAT PROTEIN 28"/>
    <property type="match status" value="1"/>
</dbReference>
<proteinExistence type="predicted"/>
<keyword evidence="4" id="KW-1185">Reference proteome</keyword>
<reference evidence="4" key="1">
    <citation type="journal article" date="2019" name="Int. J. Syst. Evol. Microbiol.">
        <title>The Global Catalogue of Microorganisms (GCM) 10K type strain sequencing project: providing services to taxonomists for standard genome sequencing and annotation.</title>
        <authorList>
            <consortium name="The Broad Institute Genomics Platform"/>
            <consortium name="The Broad Institute Genome Sequencing Center for Infectious Disease"/>
            <person name="Wu L."/>
            <person name="Ma J."/>
        </authorList>
    </citation>
    <scope>NUCLEOTIDE SEQUENCE [LARGE SCALE GENOMIC DNA]</scope>
    <source>
        <strain evidence="4">JCM 17525</strain>
    </source>
</reference>
<name>A0ABP7H3P3_9FLAO</name>